<reference evidence="3" key="1">
    <citation type="journal article" date="2019" name="Int. J. Syst. Evol. Microbiol.">
        <title>The Global Catalogue of Microorganisms (GCM) 10K type strain sequencing project: providing services to taxonomists for standard genome sequencing and annotation.</title>
        <authorList>
            <consortium name="The Broad Institute Genomics Platform"/>
            <consortium name="The Broad Institute Genome Sequencing Center for Infectious Disease"/>
            <person name="Wu L."/>
            <person name="Ma J."/>
        </authorList>
    </citation>
    <scope>NUCLEOTIDE SEQUENCE [LARGE SCALE GENOMIC DNA]</scope>
    <source>
        <strain evidence="3">JCM 17017</strain>
    </source>
</reference>
<evidence type="ECO:0000313" key="3">
    <source>
        <dbReference type="Proteomes" id="UP001501624"/>
    </source>
</evidence>
<dbReference type="RefSeq" id="WP_237336887.1">
    <property type="nucleotide sequence ID" value="NZ_BAABCM010000005.1"/>
</dbReference>
<accession>A0ABP7IG34</accession>
<comment type="caution">
    <text evidence="2">The sequence shown here is derived from an EMBL/GenBank/DDBJ whole genome shotgun (WGS) entry which is preliminary data.</text>
</comment>
<organism evidence="2 3">
    <name type="scientific">Amycolatopsis tucumanensis</name>
    <dbReference type="NCBI Taxonomy" id="401106"/>
    <lineage>
        <taxon>Bacteria</taxon>
        <taxon>Bacillati</taxon>
        <taxon>Actinomycetota</taxon>
        <taxon>Actinomycetes</taxon>
        <taxon>Pseudonocardiales</taxon>
        <taxon>Pseudonocardiaceae</taxon>
        <taxon>Amycolatopsis</taxon>
    </lineage>
</organism>
<gene>
    <name evidence="2" type="ORF">GCM10022380_40000</name>
</gene>
<dbReference type="Proteomes" id="UP001501624">
    <property type="component" value="Unassembled WGS sequence"/>
</dbReference>
<evidence type="ECO:0000313" key="2">
    <source>
        <dbReference type="EMBL" id="GAA3817543.1"/>
    </source>
</evidence>
<name>A0ABP7IG34_9PSEU</name>
<dbReference type="EMBL" id="BAABCM010000005">
    <property type="protein sequence ID" value="GAA3817543.1"/>
    <property type="molecule type" value="Genomic_DNA"/>
</dbReference>
<proteinExistence type="predicted"/>
<sequence length="145" mass="15714">MTEQLTFRQVLTTGLGRIIHYGMRRSMALGWQGFCGDLARADGEALLAAARETGSVLGEIIAGVSVPSLVFLPCGRPFRTAAGPRTGVAARRRRARDVPRGQWHAGSAAGREPAYQRGVSAHAWAEVRESYRMAERLGGRPWPGN</sequence>
<feature type="region of interest" description="Disordered" evidence="1">
    <location>
        <begin position="85"/>
        <end position="111"/>
    </location>
</feature>
<keyword evidence="3" id="KW-1185">Reference proteome</keyword>
<protein>
    <submittedName>
        <fullName evidence="2">Uncharacterized protein</fullName>
    </submittedName>
</protein>
<evidence type="ECO:0000256" key="1">
    <source>
        <dbReference type="SAM" id="MobiDB-lite"/>
    </source>
</evidence>